<reference evidence="2 3" key="1">
    <citation type="submission" date="2017-10" db="EMBL/GenBank/DDBJ databases">
        <title>Draft genome of Longibacter Salinarum.</title>
        <authorList>
            <person name="Goh K.M."/>
            <person name="Shamsir M.S."/>
            <person name="Lim S.W."/>
        </authorList>
    </citation>
    <scope>NUCLEOTIDE SEQUENCE [LARGE SCALE GENOMIC DNA]</scope>
    <source>
        <strain evidence="2 3">KCTC 52045</strain>
    </source>
</reference>
<accession>A0A2A8D064</accession>
<sequence>MPERTRRTLTVSRTARICCLGNPDAPEHVFVLHGYGQKADDFIRPFERIATDGRYIVAPEALSRFYTDEMGEHKTVGASWMTRRDREQEIDDYVGYLDDVATSVSAEETPNTRTVVGFSQGAATASRWALLGSTSVDRLILWAGAPAQDLDLDEHAPRLRDMSLTIVVGSNDSWITPNRLERMTRVLEAYDIPTDIHRFDGGHRLHGDTLRSLFSSV</sequence>
<feature type="domain" description="Serine hydrolase" evidence="1">
    <location>
        <begin position="33"/>
        <end position="204"/>
    </location>
</feature>
<keyword evidence="3" id="KW-1185">Reference proteome</keyword>
<dbReference type="EMBL" id="PDEQ01000002">
    <property type="protein sequence ID" value="PEN14306.1"/>
    <property type="molecule type" value="Genomic_DNA"/>
</dbReference>
<dbReference type="InterPro" id="IPR005645">
    <property type="entry name" value="FSH-like_dom"/>
</dbReference>
<evidence type="ECO:0000259" key="1">
    <source>
        <dbReference type="Pfam" id="PF03959"/>
    </source>
</evidence>
<evidence type="ECO:0000313" key="3">
    <source>
        <dbReference type="Proteomes" id="UP000220102"/>
    </source>
</evidence>
<dbReference type="OrthoDB" id="595091at2"/>
<gene>
    <name evidence="2" type="ORF">CRI94_04515</name>
</gene>
<protein>
    <submittedName>
        <fullName evidence="2">Esterase</fullName>
    </submittedName>
</protein>
<dbReference type="InterPro" id="IPR029058">
    <property type="entry name" value="AB_hydrolase_fold"/>
</dbReference>
<evidence type="ECO:0000313" key="2">
    <source>
        <dbReference type="EMBL" id="PEN14306.1"/>
    </source>
</evidence>
<dbReference type="Pfam" id="PF03959">
    <property type="entry name" value="FSH1"/>
    <property type="match status" value="1"/>
</dbReference>
<dbReference type="AlphaFoldDB" id="A0A2A8D064"/>
<name>A0A2A8D064_9BACT</name>
<dbReference type="Proteomes" id="UP000220102">
    <property type="component" value="Unassembled WGS sequence"/>
</dbReference>
<proteinExistence type="predicted"/>
<dbReference type="SUPFAM" id="SSF53474">
    <property type="entry name" value="alpha/beta-Hydrolases"/>
    <property type="match status" value="1"/>
</dbReference>
<dbReference type="RefSeq" id="WP_098074484.1">
    <property type="nucleotide sequence ID" value="NZ_PDEQ01000002.1"/>
</dbReference>
<dbReference type="Gene3D" id="3.40.50.1820">
    <property type="entry name" value="alpha/beta hydrolase"/>
    <property type="match status" value="1"/>
</dbReference>
<organism evidence="2 3">
    <name type="scientific">Longibacter salinarum</name>
    <dbReference type="NCBI Taxonomy" id="1850348"/>
    <lineage>
        <taxon>Bacteria</taxon>
        <taxon>Pseudomonadati</taxon>
        <taxon>Rhodothermota</taxon>
        <taxon>Rhodothermia</taxon>
        <taxon>Rhodothermales</taxon>
        <taxon>Salisaetaceae</taxon>
        <taxon>Longibacter</taxon>
    </lineage>
</organism>
<comment type="caution">
    <text evidence="2">The sequence shown here is derived from an EMBL/GenBank/DDBJ whole genome shotgun (WGS) entry which is preliminary data.</text>
</comment>